<comment type="caution">
    <text evidence="5">The sequence shown here is derived from an EMBL/GenBank/DDBJ whole genome shotgun (WGS) entry which is preliminary data.</text>
</comment>
<dbReference type="CDD" id="cd04301">
    <property type="entry name" value="NAT_SF"/>
    <property type="match status" value="1"/>
</dbReference>
<dbReference type="SUPFAM" id="SSF55729">
    <property type="entry name" value="Acyl-CoA N-acyltransferases (Nat)"/>
    <property type="match status" value="1"/>
</dbReference>
<dbReference type="InterPro" id="IPR051016">
    <property type="entry name" value="Diverse_Substrate_AcTransf"/>
</dbReference>
<feature type="domain" description="N-acetyltransferase" evidence="4">
    <location>
        <begin position="11"/>
        <end position="169"/>
    </location>
</feature>
<sequence>MEPNTVENGEFQIKAGRAEDCQRVFDLIMELAIYEKLESLVVGNADMLRQWAFGENKVIYINCGWLNGEIIGYSLHFLNFSTFLCRPGIYLEDIYVQPAYRGRKYGKALLLNLCKIAKEKGYGRVEWQVLDWNAPSIKFYESLGAKPQKEWIQYRLIQEQFDKLAKDFDENKY</sequence>
<dbReference type="EMBL" id="LODT01000001">
    <property type="protein sequence ID" value="KYR02617.1"/>
    <property type="molecule type" value="Genomic_DNA"/>
</dbReference>
<dbReference type="PANTHER" id="PTHR10545:SF29">
    <property type="entry name" value="GH14572P-RELATED"/>
    <property type="match status" value="1"/>
</dbReference>
<dbReference type="AlphaFoldDB" id="A0A152A975"/>
<dbReference type="InParanoid" id="A0A152A975"/>
<organism evidence="5 6">
    <name type="scientific">Tieghemostelium lacteum</name>
    <name type="common">Slime mold</name>
    <name type="synonym">Dictyostelium lacteum</name>
    <dbReference type="NCBI Taxonomy" id="361077"/>
    <lineage>
        <taxon>Eukaryota</taxon>
        <taxon>Amoebozoa</taxon>
        <taxon>Evosea</taxon>
        <taxon>Eumycetozoa</taxon>
        <taxon>Dictyostelia</taxon>
        <taxon>Dictyosteliales</taxon>
        <taxon>Raperosteliaceae</taxon>
        <taxon>Tieghemostelium</taxon>
    </lineage>
</organism>
<keyword evidence="3" id="KW-0012">Acyltransferase</keyword>
<keyword evidence="6" id="KW-1185">Reference proteome</keyword>
<dbReference type="PROSITE" id="PS51186">
    <property type="entry name" value="GNAT"/>
    <property type="match status" value="1"/>
</dbReference>
<keyword evidence="2 5" id="KW-0808">Transferase</keyword>
<dbReference type="InterPro" id="IPR000182">
    <property type="entry name" value="GNAT_dom"/>
</dbReference>
<dbReference type="Proteomes" id="UP000076078">
    <property type="component" value="Unassembled WGS sequence"/>
</dbReference>
<proteinExistence type="inferred from homology"/>
<dbReference type="OrthoDB" id="7305308at2759"/>
<dbReference type="GO" id="GO:0008080">
    <property type="term" value="F:N-acetyltransferase activity"/>
    <property type="evidence" value="ECO:0007669"/>
    <property type="project" value="UniProtKB-ARBA"/>
</dbReference>
<evidence type="ECO:0000259" key="4">
    <source>
        <dbReference type="PROSITE" id="PS51186"/>
    </source>
</evidence>
<evidence type="ECO:0000256" key="1">
    <source>
        <dbReference type="ARBA" id="ARBA00008694"/>
    </source>
</evidence>
<gene>
    <name evidence="5" type="ORF">DLAC_00065</name>
</gene>
<dbReference type="Pfam" id="PF00583">
    <property type="entry name" value="Acetyltransf_1"/>
    <property type="match status" value="1"/>
</dbReference>
<comment type="similarity">
    <text evidence="1">Belongs to the acetyltransferase family.</text>
</comment>
<evidence type="ECO:0000256" key="3">
    <source>
        <dbReference type="ARBA" id="ARBA00023315"/>
    </source>
</evidence>
<evidence type="ECO:0000313" key="5">
    <source>
        <dbReference type="EMBL" id="KYR02617.1"/>
    </source>
</evidence>
<dbReference type="FunFam" id="3.40.630.30:FF:000064">
    <property type="entry name" value="GNAT family acetyltransferase"/>
    <property type="match status" value="1"/>
</dbReference>
<dbReference type="Gene3D" id="3.40.630.30">
    <property type="match status" value="1"/>
</dbReference>
<dbReference type="FunCoup" id="A0A152A975">
    <property type="interactions" value="2"/>
</dbReference>
<evidence type="ECO:0000313" key="6">
    <source>
        <dbReference type="Proteomes" id="UP000076078"/>
    </source>
</evidence>
<dbReference type="STRING" id="361077.A0A152A975"/>
<dbReference type="OMA" id="IAVKCRC"/>
<reference evidence="5 6" key="1">
    <citation type="submission" date="2015-12" db="EMBL/GenBank/DDBJ databases">
        <title>Dictyostelia acquired genes for synthesis and detection of signals that induce cell-type specialization by lateral gene transfer from prokaryotes.</title>
        <authorList>
            <person name="Gloeckner G."/>
            <person name="Schaap P."/>
        </authorList>
    </citation>
    <scope>NUCLEOTIDE SEQUENCE [LARGE SCALE GENOMIC DNA]</scope>
    <source>
        <strain evidence="5 6">TK</strain>
    </source>
</reference>
<protein>
    <submittedName>
        <fullName evidence="5">GCN5-related N-acetyltransferase</fullName>
    </submittedName>
</protein>
<accession>A0A152A975</accession>
<dbReference type="InterPro" id="IPR016181">
    <property type="entry name" value="Acyl_CoA_acyltransferase"/>
</dbReference>
<dbReference type="PANTHER" id="PTHR10545">
    <property type="entry name" value="DIAMINE N-ACETYLTRANSFERASE"/>
    <property type="match status" value="1"/>
</dbReference>
<evidence type="ECO:0000256" key="2">
    <source>
        <dbReference type="ARBA" id="ARBA00022679"/>
    </source>
</evidence>
<name>A0A152A975_TIELA</name>